<gene>
    <name evidence="1" type="ORF">E4U02_02355</name>
</gene>
<sequence length="238" mass="25877">MIGVTTYLQRAQTGVWDLEASFLPRVYMDGVIAAGGVPVLLPPQPTLPGVVDAVLERLDGLIVAGGADVDPARYGAEAHPRTDAPQTLRDEWEFALLERALELDLPFLGICRGMQVLNVLRGGTLHQHLPDVVGDARYQLGRGVFARVAVEVDEGSRLATLVGERIQAPVYHHQAIDRPGEGLVATARSADGIVEAVELEGATHGLAVQWHPEEDPDDRRLFQSVVDAARAHRDRRKD</sequence>
<dbReference type="EMBL" id="SPQB01000003">
    <property type="protein sequence ID" value="TFU34224.1"/>
    <property type="molecule type" value="Genomic_DNA"/>
</dbReference>
<dbReference type="SUPFAM" id="SSF52317">
    <property type="entry name" value="Class I glutamine amidotransferase-like"/>
    <property type="match status" value="1"/>
</dbReference>
<protein>
    <submittedName>
        <fullName evidence="1">Gamma-glutamyl-gamma-aminobutyrate hydrolase family protein</fullName>
    </submittedName>
</protein>
<dbReference type="InterPro" id="IPR029062">
    <property type="entry name" value="Class_I_gatase-like"/>
</dbReference>
<comment type="caution">
    <text evidence="1">The sequence shown here is derived from an EMBL/GenBank/DDBJ whole genome shotgun (WGS) entry which is preliminary data.</text>
</comment>
<keyword evidence="2" id="KW-1185">Reference proteome</keyword>
<evidence type="ECO:0000313" key="2">
    <source>
        <dbReference type="Proteomes" id="UP000298358"/>
    </source>
</evidence>
<evidence type="ECO:0000313" key="1">
    <source>
        <dbReference type="EMBL" id="TFU34224.1"/>
    </source>
</evidence>
<reference evidence="1 2" key="1">
    <citation type="submission" date="2019-03" db="EMBL/GenBank/DDBJ databases">
        <title>Diversity of the mouse oral microbiome.</title>
        <authorList>
            <person name="Joseph S."/>
            <person name="Aduse-Opoku J."/>
            <person name="Curtis M."/>
            <person name="Wade W."/>
            <person name="Hashim A."/>
        </authorList>
    </citation>
    <scope>NUCLEOTIDE SEQUENCE [LARGE SCALE GENOMIC DNA]</scope>
    <source>
        <strain evidence="1 2">P1012</strain>
    </source>
</reference>
<dbReference type="GO" id="GO:0005829">
    <property type="term" value="C:cytosol"/>
    <property type="evidence" value="ECO:0007669"/>
    <property type="project" value="TreeGrafter"/>
</dbReference>
<dbReference type="Pfam" id="PF07722">
    <property type="entry name" value="Peptidase_C26"/>
    <property type="match status" value="1"/>
</dbReference>
<keyword evidence="1" id="KW-0378">Hydrolase</keyword>
<name>A0A4Y9FZP4_9MICO</name>
<dbReference type="PANTHER" id="PTHR43235:SF1">
    <property type="entry name" value="GLUTAMINE AMIDOTRANSFERASE PB2B2.05-RELATED"/>
    <property type="match status" value="1"/>
</dbReference>
<dbReference type="CDD" id="cd01745">
    <property type="entry name" value="GATase1_2"/>
    <property type="match status" value="1"/>
</dbReference>
<dbReference type="OrthoDB" id="9813383at2"/>
<dbReference type="InterPro" id="IPR044668">
    <property type="entry name" value="PuuD-like"/>
</dbReference>
<dbReference type="PANTHER" id="PTHR43235">
    <property type="entry name" value="GLUTAMINE AMIDOTRANSFERASE PB2B2.05-RELATED"/>
    <property type="match status" value="1"/>
</dbReference>
<accession>A0A4Y9FZP4</accession>
<dbReference type="GO" id="GO:0006598">
    <property type="term" value="P:polyamine catabolic process"/>
    <property type="evidence" value="ECO:0007669"/>
    <property type="project" value="TreeGrafter"/>
</dbReference>
<dbReference type="Gene3D" id="3.40.50.880">
    <property type="match status" value="1"/>
</dbReference>
<organism evidence="1 2">
    <name type="scientific">Microbacterium paludicola</name>
    <dbReference type="NCBI Taxonomy" id="300019"/>
    <lineage>
        <taxon>Bacteria</taxon>
        <taxon>Bacillati</taxon>
        <taxon>Actinomycetota</taxon>
        <taxon>Actinomycetes</taxon>
        <taxon>Micrococcales</taxon>
        <taxon>Microbacteriaceae</taxon>
        <taxon>Microbacterium</taxon>
    </lineage>
</organism>
<dbReference type="InterPro" id="IPR011697">
    <property type="entry name" value="Peptidase_C26"/>
</dbReference>
<dbReference type="AlphaFoldDB" id="A0A4Y9FZP4"/>
<dbReference type="PROSITE" id="PS51273">
    <property type="entry name" value="GATASE_TYPE_1"/>
    <property type="match status" value="1"/>
</dbReference>
<dbReference type="Proteomes" id="UP000298358">
    <property type="component" value="Unassembled WGS sequence"/>
</dbReference>
<proteinExistence type="predicted"/>
<dbReference type="GO" id="GO:0033969">
    <property type="term" value="F:gamma-glutamyl-gamma-aminobutyrate hydrolase activity"/>
    <property type="evidence" value="ECO:0007669"/>
    <property type="project" value="TreeGrafter"/>
</dbReference>